<sequence>MHHHRILFDKIHPGYFGKVGMSYFHRLRNKFHCPVVNVEHLWSLVPQEAQEKAAGSGATPVVDVTHRKGVFSYKRGYDEGVGTICRCQLHSPTDSTAKGQAKVTAPQKRNDPARVKSDTRKLRTTVKWGLPLVAIKSATDLMYSSVTSDLAFITSSNAMAMVRQRHRHAVSTSNVVHLRRWRGTNLRRAVISAEPKKKERWAMSSSAMRVPFVSGTSSYSWWVHVTIGGSLARSSSLCHTGGIDGTSAPRAISPTAVKNWTSPVASLIV</sequence>
<dbReference type="AlphaFoldDB" id="A0AA88US45"/>
<evidence type="ECO:0000256" key="2">
    <source>
        <dbReference type="ARBA" id="ARBA00022980"/>
    </source>
</evidence>
<dbReference type="PANTHER" id="PTHR11721">
    <property type="entry name" value="60S RIBOSOMAL PROTEIN L27A"/>
    <property type="match status" value="1"/>
</dbReference>
<evidence type="ECO:0000256" key="4">
    <source>
        <dbReference type="SAM" id="MobiDB-lite"/>
    </source>
</evidence>
<feature type="region of interest" description="Disordered" evidence="4">
    <location>
        <begin position="93"/>
        <end position="113"/>
    </location>
</feature>
<dbReference type="InterPro" id="IPR036227">
    <property type="entry name" value="Ribosomal_uL15/eL18_sf"/>
</dbReference>
<evidence type="ECO:0000313" key="6">
    <source>
        <dbReference type="Proteomes" id="UP001187471"/>
    </source>
</evidence>
<comment type="caution">
    <text evidence="5">The sequence shown here is derived from an EMBL/GenBank/DDBJ whole genome shotgun (WGS) entry which is preliminary data.</text>
</comment>
<dbReference type="Gene3D" id="3.100.10.10">
    <property type="match status" value="1"/>
</dbReference>
<protein>
    <recommendedName>
        <fullName evidence="7">Ribosomal protein L18e/L15P domain-containing protein</fullName>
    </recommendedName>
</protein>
<keyword evidence="2" id="KW-0689">Ribosomal protein</keyword>
<accession>A0AA88US45</accession>
<reference evidence="5" key="1">
    <citation type="submission" date="2022-12" db="EMBL/GenBank/DDBJ databases">
        <title>Draft genome assemblies for two species of Escallonia (Escalloniales).</title>
        <authorList>
            <person name="Chanderbali A."/>
            <person name="Dervinis C."/>
            <person name="Anghel I."/>
            <person name="Soltis D."/>
            <person name="Soltis P."/>
            <person name="Zapata F."/>
        </authorList>
    </citation>
    <scope>NUCLEOTIDE SEQUENCE</scope>
    <source>
        <strain evidence="5">UCBG92.1500</strain>
        <tissue evidence="5">Leaf</tissue>
    </source>
</reference>
<dbReference type="Proteomes" id="UP001187471">
    <property type="component" value="Unassembled WGS sequence"/>
</dbReference>
<dbReference type="EMBL" id="JAVXUO010000560">
    <property type="protein sequence ID" value="KAK2991168.1"/>
    <property type="molecule type" value="Genomic_DNA"/>
</dbReference>
<evidence type="ECO:0008006" key="7">
    <source>
        <dbReference type="Google" id="ProtNLM"/>
    </source>
</evidence>
<dbReference type="GO" id="GO:0003735">
    <property type="term" value="F:structural constituent of ribosome"/>
    <property type="evidence" value="ECO:0007669"/>
    <property type="project" value="TreeGrafter"/>
</dbReference>
<proteinExistence type="inferred from homology"/>
<dbReference type="SUPFAM" id="SSF52080">
    <property type="entry name" value="Ribosomal proteins L15p and L18e"/>
    <property type="match status" value="1"/>
</dbReference>
<evidence type="ECO:0000313" key="5">
    <source>
        <dbReference type="EMBL" id="KAK2991168.1"/>
    </source>
</evidence>
<keyword evidence="6" id="KW-1185">Reference proteome</keyword>
<gene>
    <name evidence="5" type="ORF">RJ640_015473</name>
</gene>
<name>A0AA88US45_9ASTE</name>
<organism evidence="5 6">
    <name type="scientific">Escallonia rubra</name>
    <dbReference type="NCBI Taxonomy" id="112253"/>
    <lineage>
        <taxon>Eukaryota</taxon>
        <taxon>Viridiplantae</taxon>
        <taxon>Streptophyta</taxon>
        <taxon>Embryophyta</taxon>
        <taxon>Tracheophyta</taxon>
        <taxon>Spermatophyta</taxon>
        <taxon>Magnoliopsida</taxon>
        <taxon>eudicotyledons</taxon>
        <taxon>Gunneridae</taxon>
        <taxon>Pentapetalae</taxon>
        <taxon>asterids</taxon>
        <taxon>campanulids</taxon>
        <taxon>Escalloniales</taxon>
        <taxon>Escalloniaceae</taxon>
        <taxon>Escallonia</taxon>
    </lineage>
</organism>
<keyword evidence="3" id="KW-0687">Ribonucleoprotein</keyword>
<comment type="similarity">
    <text evidence="1">Belongs to the universal ribosomal protein uL15 family.</text>
</comment>
<evidence type="ECO:0000256" key="1">
    <source>
        <dbReference type="ARBA" id="ARBA00007320"/>
    </source>
</evidence>
<evidence type="ECO:0000256" key="3">
    <source>
        <dbReference type="ARBA" id="ARBA00023274"/>
    </source>
</evidence>
<dbReference type="PANTHER" id="PTHR11721:SF3">
    <property type="entry name" value="LARGE RIBOSOMAL SUBUNIT PROTEIN UL15"/>
    <property type="match status" value="1"/>
</dbReference>
<dbReference type="GO" id="GO:0022625">
    <property type="term" value="C:cytosolic large ribosomal subunit"/>
    <property type="evidence" value="ECO:0007669"/>
    <property type="project" value="TreeGrafter"/>
</dbReference>